<evidence type="ECO:0000259" key="6">
    <source>
        <dbReference type="PROSITE" id="PS52004"/>
    </source>
</evidence>
<dbReference type="Gene3D" id="1.10.1240.100">
    <property type="match status" value="1"/>
</dbReference>
<evidence type="ECO:0000259" key="5">
    <source>
        <dbReference type="PROSITE" id="PS50075"/>
    </source>
</evidence>
<comment type="cofactor">
    <cofactor evidence="1">
        <name>pantetheine 4'-phosphate</name>
        <dbReference type="ChEBI" id="CHEBI:47942"/>
    </cofactor>
</comment>
<keyword evidence="3" id="KW-0597">Phosphoprotein</keyword>
<dbReference type="PANTHER" id="PTHR43775">
    <property type="entry name" value="FATTY ACID SYNTHASE"/>
    <property type="match status" value="1"/>
</dbReference>
<gene>
    <name evidence="7" type="primary">tycC_1</name>
    <name evidence="7" type="ORF">NCTC10343_01165</name>
</gene>
<dbReference type="Gene3D" id="3.30.559.10">
    <property type="entry name" value="Chloramphenicol acetyltransferase-like domain"/>
    <property type="match status" value="2"/>
</dbReference>
<sequence>MRDTFVEAILQLVAKQELSEEHAYSLIKQYQVQLKAASSSAVHEGINRNRDIAIIGVAGRFPQADTKEQYWNNLVHGLNGIRTFPSSRLELIRPFLDEHNQGPYMPAGYLDEIDTFDAAFFNILPGEAKYMDPQQRMFMETGYEAIEDAGYGGERIRGSRMGVYVGYSEARYKELIESDSSTAFVGNFPPVIASRLAYALNLSGPALSVATACSSSLVALHLACEGLLAGDCSMALVGGVAIGALPTRLEPGGLGITSSQGQSRSFDADADGTGWGEGCGVVLIKPLEQAEKDHDYIYSVIKASAINQDGASNGLASPNARAQEEVIVEAWKRAGIDPSTISYIEAHGTGTKIGDPIEIKGITNAFRRYTQKRQFCGIGSVKSNIGHLDSASGMAGLIKMILALQRKKLPPTLHFAYPNPLMNLHSSPVYIHTKLADWRSEDGIPLRAGISSWGLSGTNCHVVLEEYQGSRPSLSSSSDAPCGEERVFTLSAYSEDSLRRLTARYIDFLESDDIPPLENICYVLNTGREHHAYRLAIPVSDRISLCSKLRQAYNALVYQDGTGLEQQGIFCTIYSEPLPLAEMRLDTDARMIARRYVNGENRRWSEDYSTGGCVKVPLPAYAWDKQRYWVEPPIQRRSSSRNEQVPAYNEVRVSFLDGYVPTETEDRLARIWGRILGIDELSIDADFFELGGDSLLATDLITAISQVFHTRITLVDLFGHPCIRELAQLVSGGETTDYPSIEPVSPQAFYPVSNAQRRQFILKQLAEDNLSYNMPGAAMITGRLDVERLKYAFAAIIHRHESFRTVFDVAEDEIVQSVLPEVELAISLGVASEEADVQKLMEEFVQPFSLGEAPLLRVCLLRLTDQRDEEDKHLLMFDMHHIVSDGVSMEILIREFTSLYSGQSLPPLRIQYKDYAVWQNAFLHSEQMLQQEQFWLKTLTEGREAGLPVLNLVSDYPRPPVMTFEGGMYSFTIDKVAADRLRALGQEHGATLYMTLLAVYNVLLYQYTGQEDVIVGSLIAGRRYTGVEHTIGLFTNYLPIRNTPAGERCFTDFLKEVAHRTIAAYDHQDYPFEKMVEHLDQKRDLSRNPIFDTMLILHNQGMQRTQFTMGDVTLDMVDWAKHSSTMDLKLDIFQGMQGELNCTFEYYSRLFHQQTITTLAGHLLSLIDQILDQPEQALAEYRIFSPEEAENMRRQRQVKDSTFAIPPICPPPEAEWHPLSFYQKQLWRHRGSTPHVIVRAAWTGKVDQTLFVRVLEELQAEHSTLRITFHEEEQGPVQQVQGHLPLDYTFTDVIEEDAASWADSSVAAEYRNPFEPRQGPLYRVCLGCDNNERCQLIVAVHPLLMECLDMKDWLERLFIRYSAAVTDSVVDAVHTFQSIPQIDFTYWQHQLLQEGYLEPQKAYWTEALRNPLPQIGLPFKRGEDASVTSEWDSIEVALATQETEALHIFASSHDSSVTDILFACYFLLLRQLTQAEELLIHVVHPEGHPVQGSGIPLRIQYPVPVRVSMEGLSSFNPLLEKVKDKYQAALQAVLYPFHLLLDPNVLKSGAEYSTRFNVIFCEEDCTSSLPVVGEVGLRVYPSEPAALQLSVVRLTTGLTCSLRWNTALLESSYVHSMLERYHKIIKTIAGSVSSLSKVSH</sequence>
<dbReference type="InterPro" id="IPR020806">
    <property type="entry name" value="PKS_PP-bd"/>
</dbReference>
<dbReference type="CDD" id="cd19531">
    <property type="entry name" value="LCL_NRPS-like"/>
    <property type="match status" value="1"/>
</dbReference>
<dbReference type="PROSITE" id="PS50075">
    <property type="entry name" value="CARRIER"/>
    <property type="match status" value="1"/>
</dbReference>
<dbReference type="Pfam" id="PF02801">
    <property type="entry name" value="Ketoacyl-synt_C"/>
    <property type="match status" value="1"/>
</dbReference>
<dbReference type="EMBL" id="UGSC01000001">
    <property type="protein sequence ID" value="SUA67082.1"/>
    <property type="molecule type" value="Genomic_DNA"/>
</dbReference>
<evidence type="ECO:0000256" key="4">
    <source>
        <dbReference type="ARBA" id="ARBA00022679"/>
    </source>
</evidence>
<dbReference type="GO" id="GO:0031177">
    <property type="term" value="F:phosphopantetheine binding"/>
    <property type="evidence" value="ECO:0007669"/>
    <property type="project" value="InterPro"/>
</dbReference>
<evidence type="ECO:0000313" key="8">
    <source>
        <dbReference type="Proteomes" id="UP000254400"/>
    </source>
</evidence>
<dbReference type="GO" id="GO:0006633">
    <property type="term" value="P:fatty acid biosynthetic process"/>
    <property type="evidence" value="ECO:0007669"/>
    <property type="project" value="InterPro"/>
</dbReference>
<dbReference type="InterPro" id="IPR014030">
    <property type="entry name" value="Ketoacyl_synth_N"/>
</dbReference>
<dbReference type="Proteomes" id="UP000254400">
    <property type="component" value="Unassembled WGS sequence"/>
</dbReference>
<dbReference type="GO" id="GO:0004312">
    <property type="term" value="F:fatty acid synthase activity"/>
    <property type="evidence" value="ECO:0007669"/>
    <property type="project" value="TreeGrafter"/>
</dbReference>
<dbReference type="SMART" id="SM01294">
    <property type="entry name" value="PKS_PP_betabranch"/>
    <property type="match status" value="1"/>
</dbReference>
<dbReference type="GO" id="GO:0071770">
    <property type="term" value="P:DIM/DIP cell wall layer assembly"/>
    <property type="evidence" value="ECO:0007669"/>
    <property type="project" value="TreeGrafter"/>
</dbReference>
<dbReference type="InterPro" id="IPR020841">
    <property type="entry name" value="PKS_Beta-ketoAc_synthase_dom"/>
</dbReference>
<feature type="domain" description="Carrier" evidence="5">
    <location>
        <begin position="659"/>
        <end position="734"/>
    </location>
</feature>
<proteinExistence type="predicted"/>
<evidence type="ECO:0000256" key="3">
    <source>
        <dbReference type="ARBA" id="ARBA00022553"/>
    </source>
</evidence>
<dbReference type="SUPFAM" id="SSF52777">
    <property type="entry name" value="CoA-dependent acyltransferases"/>
    <property type="match status" value="4"/>
</dbReference>
<organism evidence="7 8">
    <name type="scientific">Paenibacillus polymyxa</name>
    <name type="common">Bacillus polymyxa</name>
    <dbReference type="NCBI Taxonomy" id="1406"/>
    <lineage>
        <taxon>Bacteria</taxon>
        <taxon>Bacillati</taxon>
        <taxon>Bacillota</taxon>
        <taxon>Bacilli</taxon>
        <taxon>Bacillales</taxon>
        <taxon>Paenibacillaceae</taxon>
        <taxon>Paenibacillus</taxon>
    </lineage>
</organism>
<dbReference type="PROSITE" id="PS00012">
    <property type="entry name" value="PHOSPHOPANTETHEINE"/>
    <property type="match status" value="1"/>
</dbReference>
<reference evidence="7 8" key="1">
    <citation type="submission" date="2018-06" db="EMBL/GenBank/DDBJ databases">
        <authorList>
            <consortium name="Pathogen Informatics"/>
            <person name="Doyle S."/>
        </authorList>
    </citation>
    <scope>NUCLEOTIDE SEQUENCE [LARGE SCALE GENOMIC DNA]</scope>
    <source>
        <strain evidence="7 8">NCTC10343</strain>
    </source>
</reference>
<feature type="domain" description="Ketosynthase family 3 (KS3)" evidence="6">
    <location>
        <begin position="49"/>
        <end position="466"/>
    </location>
</feature>
<dbReference type="Pfam" id="PF00109">
    <property type="entry name" value="ketoacyl-synt"/>
    <property type="match status" value="1"/>
</dbReference>
<dbReference type="GeneID" id="93349964"/>
<dbReference type="CDD" id="cd00833">
    <property type="entry name" value="PKS"/>
    <property type="match status" value="1"/>
</dbReference>
<dbReference type="Pfam" id="PF00550">
    <property type="entry name" value="PP-binding"/>
    <property type="match status" value="1"/>
</dbReference>
<dbReference type="Gene3D" id="3.30.559.30">
    <property type="entry name" value="Nonribosomal peptide synthetase, condensation domain"/>
    <property type="match status" value="2"/>
</dbReference>
<dbReference type="Pfam" id="PF00668">
    <property type="entry name" value="Condensation"/>
    <property type="match status" value="2"/>
</dbReference>
<name>A0A378XTG4_PAEPO</name>
<dbReference type="PROSITE" id="PS00606">
    <property type="entry name" value="KS3_1"/>
    <property type="match status" value="1"/>
</dbReference>
<dbReference type="Gene3D" id="1.10.1200.10">
    <property type="entry name" value="ACP-like"/>
    <property type="match status" value="1"/>
</dbReference>
<protein>
    <submittedName>
        <fullName evidence="7">Polyketide synthase module containing protein</fullName>
    </submittedName>
</protein>
<dbReference type="InterPro" id="IPR050091">
    <property type="entry name" value="PKS_NRPS_Biosynth_Enz"/>
</dbReference>
<dbReference type="SMART" id="SM00823">
    <property type="entry name" value="PKS_PP"/>
    <property type="match status" value="1"/>
</dbReference>
<dbReference type="InterPro" id="IPR001242">
    <property type="entry name" value="Condensation_dom"/>
</dbReference>
<dbReference type="Gene3D" id="3.40.47.10">
    <property type="match status" value="1"/>
</dbReference>
<keyword evidence="4" id="KW-0808">Transferase</keyword>
<dbReference type="GO" id="GO:0005737">
    <property type="term" value="C:cytoplasm"/>
    <property type="evidence" value="ECO:0007669"/>
    <property type="project" value="TreeGrafter"/>
</dbReference>
<dbReference type="RefSeq" id="WP_019686385.1">
    <property type="nucleotide sequence ID" value="NZ_CP036496.1"/>
</dbReference>
<dbReference type="GO" id="GO:0004315">
    <property type="term" value="F:3-oxoacyl-[acyl-carrier-protein] synthase activity"/>
    <property type="evidence" value="ECO:0007669"/>
    <property type="project" value="InterPro"/>
</dbReference>
<dbReference type="PROSITE" id="PS52004">
    <property type="entry name" value="KS3_2"/>
    <property type="match status" value="1"/>
</dbReference>
<evidence type="ECO:0000313" key="7">
    <source>
        <dbReference type="EMBL" id="SUA67082.1"/>
    </source>
</evidence>
<dbReference type="SUPFAM" id="SSF47336">
    <property type="entry name" value="ACP-like"/>
    <property type="match status" value="1"/>
</dbReference>
<evidence type="ECO:0000256" key="1">
    <source>
        <dbReference type="ARBA" id="ARBA00001957"/>
    </source>
</evidence>
<dbReference type="PANTHER" id="PTHR43775:SF37">
    <property type="entry name" value="SI:DKEY-61P9.11"/>
    <property type="match status" value="1"/>
</dbReference>
<dbReference type="InterPro" id="IPR016039">
    <property type="entry name" value="Thiolase-like"/>
</dbReference>
<dbReference type="InterPro" id="IPR023213">
    <property type="entry name" value="CAT-like_dom_sf"/>
</dbReference>
<dbReference type="InterPro" id="IPR014031">
    <property type="entry name" value="Ketoacyl_synth_C"/>
</dbReference>
<dbReference type="Pfam" id="PF22621">
    <property type="entry name" value="CurL-like_PKS_C"/>
    <property type="match status" value="1"/>
</dbReference>
<accession>A0A378XTG4</accession>
<dbReference type="SUPFAM" id="SSF53901">
    <property type="entry name" value="Thiolase-like"/>
    <property type="match status" value="1"/>
</dbReference>
<dbReference type="InterPro" id="IPR036736">
    <property type="entry name" value="ACP-like_sf"/>
</dbReference>
<dbReference type="SMART" id="SM00825">
    <property type="entry name" value="PKS_KS"/>
    <property type="match status" value="1"/>
</dbReference>
<dbReference type="InterPro" id="IPR009081">
    <property type="entry name" value="PP-bd_ACP"/>
</dbReference>
<dbReference type="GO" id="GO:0005886">
    <property type="term" value="C:plasma membrane"/>
    <property type="evidence" value="ECO:0007669"/>
    <property type="project" value="TreeGrafter"/>
</dbReference>
<keyword evidence="2" id="KW-0596">Phosphopantetheine</keyword>
<dbReference type="InterPro" id="IPR018201">
    <property type="entry name" value="Ketoacyl_synth_AS"/>
</dbReference>
<dbReference type="InterPro" id="IPR006162">
    <property type="entry name" value="Ppantetheine_attach_site"/>
</dbReference>
<evidence type="ECO:0000256" key="2">
    <source>
        <dbReference type="ARBA" id="ARBA00022450"/>
    </source>
</evidence>